<feature type="compositionally biased region" description="Basic and acidic residues" evidence="3">
    <location>
        <begin position="403"/>
        <end position="414"/>
    </location>
</feature>
<evidence type="ECO:0000256" key="1">
    <source>
        <dbReference type="ARBA" id="ARBA00023002"/>
    </source>
</evidence>
<name>A0A423JX92_9PSED</name>
<feature type="region of interest" description="Disordered" evidence="3">
    <location>
        <begin position="403"/>
        <end position="431"/>
    </location>
</feature>
<evidence type="ECO:0000313" key="5">
    <source>
        <dbReference type="EMBL" id="RON42320.1"/>
    </source>
</evidence>
<gene>
    <name evidence="5" type="ORF">BK664_01675</name>
</gene>
<evidence type="ECO:0000313" key="6">
    <source>
        <dbReference type="Proteomes" id="UP000286351"/>
    </source>
</evidence>
<feature type="domain" description="FAD-binding" evidence="4">
    <location>
        <begin position="7"/>
        <end position="336"/>
    </location>
</feature>
<dbReference type="InterPro" id="IPR002938">
    <property type="entry name" value="FAD-bd"/>
</dbReference>
<protein>
    <recommendedName>
        <fullName evidence="4">FAD-binding domain-containing protein</fullName>
    </recommendedName>
</protein>
<dbReference type="InterPro" id="IPR050631">
    <property type="entry name" value="PheA/TfdB_FAD_monoxygenase"/>
</dbReference>
<dbReference type="PANTHER" id="PTHR43476:SF4">
    <property type="entry name" value="BLR0106 PROTEIN"/>
    <property type="match status" value="1"/>
</dbReference>
<dbReference type="Proteomes" id="UP000286351">
    <property type="component" value="Unassembled WGS sequence"/>
</dbReference>
<sequence length="431" mass="48591">MAAGKRIIIIGAGPAGLVTAFGLAQRGAQVTVIDREPKVVDSPRAMVYLPSTVKALDKIGLLETAKKLGPESYDYQCYFAQSGNVGRMDHRLVEDLTPYHYILHFGQDELAKMILRRFLALPGSEMLWSTTLESIEQHDDRVIASIRDNDGERQLEADWLIGADGARSTVRKLMGASFDGFTWPDTFMATNIFFDFSKHGYAASNMISDPINWAVIARVNNDNLWRVAYGEDSNASDEERLARVDKRLRHWLPEGAEYRLERANSYRVHQRAASTFRVGRVLLAGDAAHATNPIGGMGFTSGVQDAVTLIDCFEKLFNGQAENDVLDWYAYERRRIFLEIANPTAIEFKRRTQEADPEKRAEDERNFLYMVDNPEILRGALMSIFGLESRPYQADWQTSLVKQDQERSETDKQKALVGGTTSTLHHTSEIE</sequence>
<dbReference type="RefSeq" id="WP_123364230.1">
    <property type="nucleotide sequence ID" value="NZ_MOBO01000001.1"/>
</dbReference>
<evidence type="ECO:0000256" key="2">
    <source>
        <dbReference type="ARBA" id="ARBA00023027"/>
    </source>
</evidence>
<proteinExistence type="predicted"/>
<dbReference type="InterPro" id="IPR036188">
    <property type="entry name" value="FAD/NAD-bd_sf"/>
</dbReference>
<dbReference type="PANTHER" id="PTHR43476">
    <property type="entry name" value="3-(3-HYDROXY-PHENYL)PROPIONATE/3-HYDROXYCINNAMIC ACID HYDROXYLASE"/>
    <property type="match status" value="1"/>
</dbReference>
<reference evidence="5 6" key="1">
    <citation type="submission" date="2016-10" db="EMBL/GenBank/DDBJ databases">
        <title>Comparative genome analysis of multiple Pseudomonas spp. focuses on biocontrol and plant growth promoting traits.</title>
        <authorList>
            <person name="Tao X.-Y."/>
            <person name="Taylor C.G."/>
        </authorList>
    </citation>
    <scope>NUCLEOTIDE SEQUENCE [LARGE SCALE GENOMIC DNA]</scope>
    <source>
        <strain evidence="5 6">38D4</strain>
    </source>
</reference>
<dbReference type="PRINTS" id="PR00420">
    <property type="entry name" value="RNGMNOXGNASE"/>
</dbReference>
<accession>A0A423JX92</accession>
<dbReference type="SUPFAM" id="SSF51905">
    <property type="entry name" value="FAD/NAD(P)-binding domain"/>
    <property type="match status" value="1"/>
</dbReference>
<keyword evidence="2" id="KW-0520">NAD</keyword>
<organism evidence="5 6">
    <name type="scientific">Pseudomonas brassicacearum</name>
    <dbReference type="NCBI Taxonomy" id="930166"/>
    <lineage>
        <taxon>Bacteria</taxon>
        <taxon>Pseudomonadati</taxon>
        <taxon>Pseudomonadota</taxon>
        <taxon>Gammaproteobacteria</taxon>
        <taxon>Pseudomonadales</taxon>
        <taxon>Pseudomonadaceae</taxon>
        <taxon>Pseudomonas</taxon>
    </lineage>
</organism>
<dbReference type="Gene3D" id="3.50.50.60">
    <property type="entry name" value="FAD/NAD(P)-binding domain"/>
    <property type="match status" value="1"/>
</dbReference>
<evidence type="ECO:0000256" key="3">
    <source>
        <dbReference type="SAM" id="MobiDB-lite"/>
    </source>
</evidence>
<keyword evidence="1" id="KW-0560">Oxidoreductase</keyword>
<dbReference type="GO" id="GO:0071949">
    <property type="term" value="F:FAD binding"/>
    <property type="evidence" value="ECO:0007669"/>
    <property type="project" value="InterPro"/>
</dbReference>
<evidence type="ECO:0000259" key="4">
    <source>
        <dbReference type="Pfam" id="PF01494"/>
    </source>
</evidence>
<dbReference type="AlphaFoldDB" id="A0A423JX92"/>
<dbReference type="Gene3D" id="3.30.70.2450">
    <property type="match status" value="1"/>
</dbReference>
<dbReference type="EMBL" id="MOBO01000001">
    <property type="protein sequence ID" value="RON42320.1"/>
    <property type="molecule type" value="Genomic_DNA"/>
</dbReference>
<dbReference type="Pfam" id="PF01494">
    <property type="entry name" value="FAD_binding_3"/>
    <property type="match status" value="1"/>
</dbReference>
<dbReference type="GO" id="GO:0016491">
    <property type="term" value="F:oxidoreductase activity"/>
    <property type="evidence" value="ECO:0007669"/>
    <property type="project" value="UniProtKB-KW"/>
</dbReference>
<comment type="caution">
    <text evidence="5">The sequence shown here is derived from an EMBL/GenBank/DDBJ whole genome shotgun (WGS) entry which is preliminary data.</text>
</comment>